<dbReference type="InterPro" id="IPR024356">
    <property type="entry name" value="DUF3873"/>
</dbReference>
<reference evidence="1 2" key="1">
    <citation type="submission" date="2018-08" db="EMBL/GenBank/DDBJ databases">
        <title>A genome reference for cultivated species of the human gut microbiota.</title>
        <authorList>
            <person name="Zou Y."/>
            <person name="Xue W."/>
            <person name="Luo G."/>
        </authorList>
    </citation>
    <scope>NUCLEOTIDE SEQUENCE [LARGE SCALE GENOMIC DNA]</scope>
    <source>
        <strain evidence="1 2">OF01-1</strain>
    </source>
</reference>
<organism evidence="1 2">
    <name type="scientific">Bacteroides fragilis</name>
    <dbReference type="NCBI Taxonomy" id="817"/>
    <lineage>
        <taxon>Bacteria</taxon>
        <taxon>Pseudomonadati</taxon>
        <taxon>Bacteroidota</taxon>
        <taxon>Bacteroidia</taxon>
        <taxon>Bacteroidales</taxon>
        <taxon>Bacteroidaceae</taxon>
        <taxon>Bacteroides</taxon>
    </lineage>
</organism>
<dbReference type="AlphaFoldDB" id="A0A413JTF2"/>
<evidence type="ECO:0000313" key="1">
    <source>
        <dbReference type="EMBL" id="RGY65234.1"/>
    </source>
</evidence>
<sequence>MNENGISTCTIPGTEKYAPFHPVHRPESVYFQYDYRHIGGELFSCVASTLEECKNKRNLWLQTIK</sequence>
<evidence type="ECO:0000313" key="2">
    <source>
        <dbReference type="Proteomes" id="UP000284614"/>
    </source>
</evidence>
<name>A0A413JTF2_BACFG</name>
<dbReference type="Proteomes" id="UP000284614">
    <property type="component" value="Unassembled WGS sequence"/>
</dbReference>
<proteinExistence type="predicted"/>
<comment type="caution">
    <text evidence="1">The sequence shown here is derived from an EMBL/GenBank/DDBJ whole genome shotgun (WGS) entry which is preliminary data.</text>
</comment>
<accession>A0A413JTF2</accession>
<protein>
    <submittedName>
        <fullName evidence="1">DUF3873 domain-containing protein</fullName>
    </submittedName>
</protein>
<dbReference type="EMBL" id="QSDG01000025">
    <property type="protein sequence ID" value="RGY65234.1"/>
    <property type="molecule type" value="Genomic_DNA"/>
</dbReference>
<gene>
    <name evidence="1" type="ORF">DXA27_20270</name>
</gene>
<dbReference type="Pfam" id="PF12989">
    <property type="entry name" value="DUF3873"/>
    <property type="match status" value="1"/>
</dbReference>